<dbReference type="EMBL" id="MU032352">
    <property type="protein sequence ID" value="KAF3761031.1"/>
    <property type="molecule type" value="Genomic_DNA"/>
</dbReference>
<gene>
    <name evidence="1" type="ORF">M406DRAFT_103589</name>
</gene>
<comment type="caution">
    <text evidence="1">The sequence shown here is derived from an EMBL/GenBank/DDBJ whole genome shotgun (WGS) entry which is preliminary data.</text>
</comment>
<dbReference type="GeneID" id="63832202"/>
<proteinExistence type="predicted"/>
<name>A0A9P5CKJ2_CRYP1</name>
<dbReference type="RefSeq" id="XP_040772010.1">
    <property type="nucleotide sequence ID" value="XM_040915073.1"/>
</dbReference>
<evidence type="ECO:0000313" key="2">
    <source>
        <dbReference type="Proteomes" id="UP000803844"/>
    </source>
</evidence>
<sequence>MSISYIKPNVNISHSLPIISKTNDNDKWAKPTQRAPLFRPCPCSANVAHSLFEGLPDSFSSSLAQRWVRPRMPSLRPQPITHAKTSSPLFLIPIMVPPTFLWTI</sequence>
<protein>
    <submittedName>
        <fullName evidence="1">Uncharacterized protein</fullName>
    </submittedName>
</protein>
<evidence type="ECO:0000313" key="1">
    <source>
        <dbReference type="EMBL" id="KAF3761031.1"/>
    </source>
</evidence>
<organism evidence="1 2">
    <name type="scientific">Cryphonectria parasitica (strain ATCC 38755 / EP155)</name>
    <dbReference type="NCBI Taxonomy" id="660469"/>
    <lineage>
        <taxon>Eukaryota</taxon>
        <taxon>Fungi</taxon>
        <taxon>Dikarya</taxon>
        <taxon>Ascomycota</taxon>
        <taxon>Pezizomycotina</taxon>
        <taxon>Sordariomycetes</taxon>
        <taxon>Sordariomycetidae</taxon>
        <taxon>Diaporthales</taxon>
        <taxon>Cryphonectriaceae</taxon>
        <taxon>Cryphonectria-Endothia species complex</taxon>
        <taxon>Cryphonectria</taxon>
    </lineage>
</organism>
<dbReference type="Proteomes" id="UP000803844">
    <property type="component" value="Unassembled WGS sequence"/>
</dbReference>
<accession>A0A9P5CKJ2</accession>
<dbReference type="AlphaFoldDB" id="A0A9P5CKJ2"/>
<keyword evidence="2" id="KW-1185">Reference proteome</keyword>
<reference evidence="1" key="1">
    <citation type="journal article" date="2020" name="Phytopathology">
        <title>Genome sequence of the chestnut blight fungus Cryphonectria parasitica EP155: A fundamental resource for an archetypical invasive plant pathogen.</title>
        <authorList>
            <person name="Crouch J.A."/>
            <person name="Dawe A."/>
            <person name="Aerts A."/>
            <person name="Barry K."/>
            <person name="Churchill A.C.L."/>
            <person name="Grimwood J."/>
            <person name="Hillman B."/>
            <person name="Milgroom M.G."/>
            <person name="Pangilinan J."/>
            <person name="Smith M."/>
            <person name="Salamov A."/>
            <person name="Schmutz J."/>
            <person name="Yadav J."/>
            <person name="Grigoriev I.V."/>
            <person name="Nuss D."/>
        </authorList>
    </citation>
    <scope>NUCLEOTIDE SEQUENCE</scope>
    <source>
        <strain evidence="1">EP155</strain>
    </source>
</reference>